<organism evidence="6 7">
    <name type="scientific">Desmophyllum pertusum</name>
    <dbReference type="NCBI Taxonomy" id="174260"/>
    <lineage>
        <taxon>Eukaryota</taxon>
        <taxon>Metazoa</taxon>
        <taxon>Cnidaria</taxon>
        <taxon>Anthozoa</taxon>
        <taxon>Hexacorallia</taxon>
        <taxon>Scleractinia</taxon>
        <taxon>Caryophylliina</taxon>
        <taxon>Caryophylliidae</taxon>
        <taxon>Desmophyllum</taxon>
    </lineage>
</organism>
<evidence type="ECO:0000256" key="3">
    <source>
        <dbReference type="SAM" id="Coils"/>
    </source>
</evidence>
<protein>
    <recommendedName>
        <fullName evidence="5">NACHT domain-containing protein</fullName>
    </recommendedName>
</protein>
<keyword evidence="2" id="KW-0067">ATP-binding</keyword>
<dbReference type="SUPFAM" id="SSF52540">
    <property type="entry name" value="P-loop containing nucleoside triphosphate hydrolases"/>
    <property type="match status" value="1"/>
</dbReference>
<evidence type="ECO:0000256" key="4">
    <source>
        <dbReference type="SAM" id="MobiDB-lite"/>
    </source>
</evidence>
<feature type="compositionally biased region" description="Acidic residues" evidence="4">
    <location>
        <begin position="284"/>
        <end position="296"/>
    </location>
</feature>
<dbReference type="PROSITE" id="PS50837">
    <property type="entry name" value="NACHT"/>
    <property type="match status" value="1"/>
</dbReference>
<dbReference type="PANTHER" id="PTHR46312">
    <property type="entry name" value="NACHT DOMAIN-CONTAINING PROTEIN"/>
    <property type="match status" value="1"/>
</dbReference>
<dbReference type="InterPro" id="IPR007111">
    <property type="entry name" value="NACHT_NTPase"/>
</dbReference>
<evidence type="ECO:0000256" key="1">
    <source>
        <dbReference type="ARBA" id="ARBA00022741"/>
    </source>
</evidence>
<accession>A0A9X0D0J1</accession>
<evidence type="ECO:0000313" key="6">
    <source>
        <dbReference type="EMBL" id="KAJ7382722.1"/>
    </source>
</evidence>
<dbReference type="Proteomes" id="UP001163046">
    <property type="component" value="Unassembled WGS sequence"/>
</dbReference>
<dbReference type="InterPro" id="IPR032675">
    <property type="entry name" value="LRR_dom_sf"/>
</dbReference>
<feature type="domain" description="NACHT" evidence="5">
    <location>
        <begin position="221"/>
        <end position="392"/>
    </location>
</feature>
<evidence type="ECO:0000259" key="5">
    <source>
        <dbReference type="PROSITE" id="PS50837"/>
    </source>
</evidence>
<dbReference type="Gene3D" id="3.40.50.300">
    <property type="entry name" value="P-loop containing nucleotide triphosphate hydrolases"/>
    <property type="match status" value="1"/>
</dbReference>
<dbReference type="OrthoDB" id="120976at2759"/>
<evidence type="ECO:0000256" key="2">
    <source>
        <dbReference type="ARBA" id="ARBA00022840"/>
    </source>
</evidence>
<feature type="compositionally biased region" description="Basic and acidic residues" evidence="4">
    <location>
        <begin position="256"/>
        <end position="274"/>
    </location>
</feature>
<feature type="coiled-coil region" evidence="3">
    <location>
        <begin position="109"/>
        <end position="143"/>
    </location>
</feature>
<evidence type="ECO:0000313" key="7">
    <source>
        <dbReference type="Proteomes" id="UP001163046"/>
    </source>
</evidence>
<keyword evidence="1" id="KW-0547">Nucleotide-binding</keyword>
<comment type="caution">
    <text evidence="6">The sequence shown here is derived from an EMBL/GenBank/DDBJ whole genome shotgun (WGS) entry which is preliminary data.</text>
</comment>
<keyword evidence="7" id="KW-1185">Reference proteome</keyword>
<dbReference type="PANTHER" id="PTHR46312:SF2">
    <property type="entry name" value="NUCLEOTIDE-BINDING OLIGOMERIZATION DOMAIN-CONTAINING PROTEIN 2-LIKE"/>
    <property type="match status" value="1"/>
</dbReference>
<proteinExistence type="predicted"/>
<dbReference type="GO" id="GO:0005524">
    <property type="term" value="F:ATP binding"/>
    <property type="evidence" value="ECO:0007669"/>
    <property type="project" value="UniProtKB-KW"/>
</dbReference>
<reference evidence="6" key="1">
    <citation type="submission" date="2023-01" db="EMBL/GenBank/DDBJ databases">
        <title>Genome assembly of the deep-sea coral Lophelia pertusa.</title>
        <authorList>
            <person name="Herrera S."/>
            <person name="Cordes E."/>
        </authorList>
    </citation>
    <scope>NUCLEOTIDE SEQUENCE</scope>
    <source>
        <strain evidence="6">USNM1676648</strain>
        <tissue evidence="6">Polyp</tissue>
    </source>
</reference>
<dbReference type="Gene3D" id="3.80.10.10">
    <property type="entry name" value="Ribonuclease Inhibitor"/>
    <property type="match status" value="4"/>
</dbReference>
<keyword evidence="3" id="KW-0175">Coiled coil</keyword>
<dbReference type="EMBL" id="MU825916">
    <property type="protein sequence ID" value="KAJ7382722.1"/>
    <property type="molecule type" value="Genomic_DNA"/>
</dbReference>
<sequence length="1564" mass="175076">CQLCMGHAVDQTLLSLVQQDVKELVDKYMKIEAEQSAIQESLDQQRTEQIEMQNTVASLQDQQSSTRVHLEEHDEQLEAVMELMKENKGILETLVSVEKTLSEKLLIRVQDVESHISQTDERVKQLEENARDQKMKDKRAEASPMEPFDVKTCRSKLAEYYKRTAKVPTSVWSKTSPVDIHQIYTRLSLVKEEQTPAGSSQSKLTHYTDVLTPNKNGDVPKRILVQGQTGIGKSTFVKKLAVDWAELDDEKMEVKQGDALERFENDPDVSKNNEETSQDYENTASDDEDTSSDEFEENQKNALKKFELVLVINLKEVSKCQSLKDVVSRCDIFPEEETALTEGLLSYITKNQEKVLLVFDGYDEYRCGSNSEIYEIFRGKKLRNCCVLITTRISKADELREFKDVHAEITGFSRMDRKAFMKRMLGGETEAEELRRLLSREDLQDLARVPLLLLFFCTLWKMGKLKYFPETKTKLYLAIVQHVLDYNQGKHSPARFGEVQDFKEILAEIGKVALECLLKDDHVFEYNQLPAAILCEESLIIGLLQVTEYAENLRPAGMVSFIHKSLQEFLAAWYITYRCVPEGNLGGIEEHVLTLDDGETWENVFQFICGLSNDGAVKVLEHLTSVRISDSTLDLSQTIPDVENETDVPLCDVTDEQWRFSNLVYNFFQEVHCKAEFLRHCFDCTGGFVLVTKRLTKLLQKVKAKDVTQDTHSGVFFYVEQTFNLSVFDNNPREKADSMLDDLIEVLDCQNVPLRITKSSEVLTVGDFLRKFKVNIGFRPCISKSILCFRNGQFQFYITELNLFCDDHTRLFTETTDICVQSLSANLCSEHEQSCLKFLTSLQCYRLSDQTGKALGGVIRNCKHLNSVKVQGSGDSVCDLLDQVVNPSKCSLEIGLDILSGRCALTSAGAVKLARLLPRFNNIIYLYLNLSDCCTATVDTLVPNITHKTLRRLELSGISLTPAAVAALGRSLPEMSSLQALKLTRVDGSIVQAEEMGALFGGFNKTLPLCNLTFSGFSVSGCLAPLTKSLRFFPYLRELDLDKLNMDERDLRGLLESLRFIPNLEILRLDCTPLSHAHCCTAEVNTAAGFTHKTLRRLELSGISLNPAVVAALGQSLPEMPSLQTLMLTKMDGSILQGEEMGALFGGFNKTLPLCNLTFSGFSVSGCLAPLTKSLRFFPNLRELYLEELNMDEHNLCHLLESLRFIPNLEILSVEGKPLSRAHCCTAEVNTAAGFTHKTLRTLVLSGISLTPAVAATLGRSLPEMSSLQTLKLTGANGSIFPGDEMEALFGGFNKTLPLCNLTFSGFSVISCLAPLTKSLRFFPNLRELYLEELNMDEHNLCHLLESLRFIPNLEILSVEGKPLSRAHCCTAEVNTAAGFTHKTLERLVLSGISLTPAVAAALGRSLPEMSSLKTLRLTGASGCSVHAEEMEALFGGFDKTLPLCNLTFSGFSARGCLAPLTNSLHFFPDLIWLHLDKLNMDEHDLRGLLESLRFIPNLETLNLSGNPLGHAVTSIVLYVKKVPKLYCLDIKQTGSEEELNCVRETIKQAKPKPHVSFILTGFQ</sequence>
<feature type="non-terminal residue" evidence="6">
    <location>
        <position position="1"/>
    </location>
</feature>
<feature type="region of interest" description="Disordered" evidence="4">
    <location>
        <begin position="256"/>
        <end position="296"/>
    </location>
</feature>
<name>A0A9X0D0J1_9CNID</name>
<dbReference type="SUPFAM" id="SSF52047">
    <property type="entry name" value="RNI-like"/>
    <property type="match status" value="2"/>
</dbReference>
<feature type="coiled-coil region" evidence="3">
    <location>
        <begin position="14"/>
        <end position="62"/>
    </location>
</feature>
<dbReference type="SMART" id="SM00368">
    <property type="entry name" value="LRR_RI"/>
    <property type="match status" value="4"/>
</dbReference>
<dbReference type="Pfam" id="PF05729">
    <property type="entry name" value="NACHT"/>
    <property type="match status" value="1"/>
</dbReference>
<gene>
    <name evidence="6" type="ORF">OS493_033286</name>
</gene>
<dbReference type="InterPro" id="IPR027417">
    <property type="entry name" value="P-loop_NTPase"/>
</dbReference>